<keyword evidence="2" id="KW-0812">Transmembrane</keyword>
<feature type="transmembrane region" description="Helical" evidence="2">
    <location>
        <begin position="339"/>
        <end position="362"/>
    </location>
</feature>
<feature type="transmembrane region" description="Helical" evidence="2">
    <location>
        <begin position="282"/>
        <end position="299"/>
    </location>
</feature>
<accession>A0ABW6SXZ7</accession>
<comment type="caution">
    <text evidence="3">The sequence shown here is derived from an EMBL/GenBank/DDBJ whole genome shotgun (WGS) entry which is preliminary data.</text>
</comment>
<feature type="region of interest" description="Disordered" evidence="1">
    <location>
        <begin position="454"/>
        <end position="521"/>
    </location>
</feature>
<feature type="transmembrane region" description="Helical" evidence="2">
    <location>
        <begin position="253"/>
        <end position="275"/>
    </location>
</feature>
<feature type="transmembrane region" description="Helical" evidence="2">
    <location>
        <begin position="61"/>
        <end position="83"/>
    </location>
</feature>
<sequence>MTFLSAVSRIALRRMDASCDRRTIRLRAAVQPLREGMAPGAVSVGVVARPRARSAALRHRAASLAGLVAVAAVLTAAPATAAVPTPSPSTTPSPVELPAPPTTSGGIGFGLGGWISNQINSWFADLVTSAIRPLLNVLAVTLLHTPSVEGQARIQDLWQAVAILANGAFVVLVVVAGVLVMGHETVQTRYALKEIAPRLVVAFLAANFSFFLASQAIELANGVSAALLGQGFDARRAANVIRVLIVPPGHSQIFYILLALVSVILLVLLLVTFVFRVAMTTLLVIVGPLALACLALPQTDGLARLWWRGFSGLLIIQVAQSLTLVTAVRIFFNQDGREAVGLFGTGPLYNLLLVLCLLLVLVRIPGWVSRAVFVHGGRGSAIGRIVKYAVAYKLTSPVLNALHLGRGGKAVKAAGARAAVGKALPALAAGPTGTAAVGAATAATVARRGAGPATAASAARGGGGPAKHAPVSARRPVRADDWEAAPVKHAPSAPAIRGKYRPTPQPSRPIPPNTPVYGYPRDTYYANGPAGLAQMYRLRDQGTGAPAPRRAAEPSSRPVRPIVSPDAPVPGTPAWPENSGVARRTPPPSRRRTRLGRKKGDER</sequence>
<dbReference type="InterPro" id="IPR045782">
    <property type="entry name" value="TrbL_3"/>
</dbReference>
<dbReference type="PANTHER" id="PTHR48125">
    <property type="entry name" value="LP07818P1"/>
    <property type="match status" value="1"/>
</dbReference>
<dbReference type="Proteomes" id="UP001602013">
    <property type="component" value="Unassembled WGS sequence"/>
</dbReference>
<keyword evidence="2" id="KW-0472">Membrane</keyword>
<protein>
    <submittedName>
        <fullName evidence="3">Uncharacterized protein</fullName>
    </submittedName>
</protein>
<feature type="transmembrane region" description="Helical" evidence="2">
    <location>
        <begin position="157"/>
        <end position="183"/>
    </location>
</feature>
<keyword evidence="4" id="KW-1185">Reference proteome</keyword>
<proteinExistence type="predicted"/>
<gene>
    <name evidence="3" type="ORF">ACFYXI_30290</name>
</gene>
<evidence type="ECO:0000256" key="2">
    <source>
        <dbReference type="SAM" id="Phobius"/>
    </source>
</evidence>
<keyword evidence="2" id="KW-1133">Transmembrane helix</keyword>
<feature type="region of interest" description="Disordered" evidence="1">
    <location>
        <begin position="542"/>
        <end position="603"/>
    </location>
</feature>
<evidence type="ECO:0000256" key="1">
    <source>
        <dbReference type="SAM" id="MobiDB-lite"/>
    </source>
</evidence>
<dbReference type="Pfam" id="PF19590">
    <property type="entry name" value="TrbL_3"/>
    <property type="match status" value="1"/>
</dbReference>
<evidence type="ECO:0000313" key="3">
    <source>
        <dbReference type="EMBL" id="MFF3669886.1"/>
    </source>
</evidence>
<feature type="transmembrane region" description="Helical" evidence="2">
    <location>
        <begin position="195"/>
        <end position="217"/>
    </location>
</feature>
<feature type="compositionally biased region" description="Pro residues" evidence="1">
    <location>
        <begin position="503"/>
        <end position="514"/>
    </location>
</feature>
<name>A0ABW6SXZ7_9ACTN</name>
<evidence type="ECO:0000313" key="4">
    <source>
        <dbReference type="Proteomes" id="UP001602013"/>
    </source>
</evidence>
<dbReference type="RefSeq" id="WP_387416161.1">
    <property type="nucleotide sequence ID" value="NZ_JBIASD010000025.1"/>
</dbReference>
<feature type="transmembrane region" description="Helical" evidence="2">
    <location>
        <begin position="305"/>
        <end position="332"/>
    </location>
</feature>
<reference evidence="3 4" key="1">
    <citation type="submission" date="2024-10" db="EMBL/GenBank/DDBJ databases">
        <title>The Natural Products Discovery Center: Release of the First 8490 Sequenced Strains for Exploring Actinobacteria Biosynthetic Diversity.</title>
        <authorList>
            <person name="Kalkreuter E."/>
            <person name="Kautsar S.A."/>
            <person name="Yang D."/>
            <person name="Bader C.D."/>
            <person name="Teijaro C.N."/>
            <person name="Fluegel L."/>
            <person name="Davis C.M."/>
            <person name="Simpson J.R."/>
            <person name="Lauterbach L."/>
            <person name="Steele A.D."/>
            <person name="Gui C."/>
            <person name="Meng S."/>
            <person name="Li G."/>
            <person name="Viehrig K."/>
            <person name="Ye F."/>
            <person name="Su P."/>
            <person name="Kiefer A.F."/>
            <person name="Nichols A."/>
            <person name="Cepeda A.J."/>
            <person name="Yan W."/>
            <person name="Fan B."/>
            <person name="Jiang Y."/>
            <person name="Adhikari A."/>
            <person name="Zheng C.-J."/>
            <person name="Schuster L."/>
            <person name="Cowan T.M."/>
            <person name="Smanski M.J."/>
            <person name="Chevrette M.G."/>
            <person name="De Carvalho L.P.S."/>
            <person name="Shen B."/>
        </authorList>
    </citation>
    <scope>NUCLEOTIDE SEQUENCE [LARGE SCALE GENOMIC DNA]</scope>
    <source>
        <strain evidence="3 4">NPDC002173</strain>
    </source>
</reference>
<organism evidence="3 4">
    <name type="scientific">Microtetraspora malaysiensis</name>
    <dbReference type="NCBI Taxonomy" id="161358"/>
    <lineage>
        <taxon>Bacteria</taxon>
        <taxon>Bacillati</taxon>
        <taxon>Actinomycetota</taxon>
        <taxon>Actinomycetes</taxon>
        <taxon>Streptosporangiales</taxon>
        <taxon>Streptosporangiaceae</taxon>
        <taxon>Microtetraspora</taxon>
    </lineage>
</organism>
<dbReference type="PANTHER" id="PTHR48125:SF12">
    <property type="entry name" value="AT HOOK TRANSCRIPTION FACTOR FAMILY-RELATED"/>
    <property type="match status" value="1"/>
</dbReference>
<dbReference type="EMBL" id="JBIASD010000025">
    <property type="protein sequence ID" value="MFF3669886.1"/>
    <property type="molecule type" value="Genomic_DNA"/>
</dbReference>
<feature type="compositionally biased region" description="Low complexity" evidence="1">
    <location>
        <begin position="545"/>
        <end position="565"/>
    </location>
</feature>